<dbReference type="PANTHER" id="PTHR43685:SF5">
    <property type="entry name" value="GLYCOSYLTRANSFERASE EPSE-RELATED"/>
    <property type="match status" value="1"/>
</dbReference>
<dbReference type="Gene3D" id="3.90.550.10">
    <property type="entry name" value="Spore Coat Polysaccharide Biosynthesis Protein SpsA, Chain A"/>
    <property type="match status" value="1"/>
</dbReference>
<dbReference type="InterPro" id="IPR050834">
    <property type="entry name" value="Glycosyltransf_2"/>
</dbReference>
<evidence type="ECO:0000313" key="8">
    <source>
        <dbReference type="Proteomes" id="UP001189773"/>
    </source>
</evidence>
<dbReference type="EC" id="2.4.1.303" evidence="6"/>
<keyword evidence="8" id="KW-1185">Reference proteome</keyword>
<organism evidence="6 7">
    <name type="scientific">Ralstonia thomasii</name>
    <dbReference type="NCBI Taxonomy" id="3058596"/>
    <lineage>
        <taxon>Bacteria</taxon>
        <taxon>Pseudomonadati</taxon>
        <taxon>Pseudomonadota</taxon>
        <taxon>Betaproteobacteria</taxon>
        <taxon>Burkholderiales</taxon>
        <taxon>Burkholderiaceae</taxon>
        <taxon>Ralstonia</taxon>
    </lineage>
</organism>
<name>A0AAD2BUS9_9RALS</name>
<dbReference type="EMBL" id="CATZAZ010000019">
    <property type="protein sequence ID" value="CAJ0808371.1"/>
    <property type="molecule type" value="Genomic_DNA"/>
</dbReference>
<keyword evidence="3 6" id="KW-0808">Transferase</keyword>
<evidence type="ECO:0000259" key="4">
    <source>
        <dbReference type="Pfam" id="PF00535"/>
    </source>
</evidence>
<dbReference type="Proteomes" id="UP001189773">
    <property type="component" value="Unassembled WGS sequence"/>
</dbReference>
<feature type="domain" description="Glycosyltransferase 2-like" evidence="4">
    <location>
        <begin position="11"/>
        <end position="161"/>
    </location>
</feature>
<dbReference type="SUPFAM" id="SSF53448">
    <property type="entry name" value="Nucleotide-diphospho-sugar transferases"/>
    <property type="match status" value="1"/>
</dbReference>
<keyword evidence="2 6" id="KW-0328">Glycosyltransferase</keyword>
<dbReference type="Pfam" id="PF00535">
    <property type="entry name" value="Glycos_transf_2"/>
    <property type="match status" value="1"/>
</dbReference>
<proteinExistence type="inferred from homology"/>
<dbReference type="PANTHER" id="PTHR43685">
    <property type="entry name" value="GLYCOSYLTRANSFERASE"/>
    <property type="match status" value="1"/>
</dbReference>
<evidence type="ECO:0000313" key="6">
    <source>
        <dbReference type="EMBL" id="CAJ0808371.1"/>
    </source>
</evidence>
<evidence type="ECO:0000256" key="1">
    <source>
        <dbReference type="ARBA" id="ARBA00006739"/>
    </source>
</evidence>
<evidence type="ECO:0000256" key="2">
    <source>
        <dbReference type="ARBA" id="ARBA00022676"/>
    </source>
</evidence>
<evidence type="ECO:0000313" key="7">
    <source>
        <dbReference type="Proteomes" id="UP001189756"/>
    </source>
</evidence>
<dbReference type="Proteomes" id="UP001189756">
    <property type="component" value="Unassembled WGS sequence"/>
</dbReference>
<dbReference type="AlphaFoldDB" id="A0AAD2BUS9"/>
<dbReference type="InterPro" id="IPR029044">
    <property type="entry name" value="Nucleotide-diphossugar_trans"/>
</dbReference>
<dbReference type="InterPro" id="IPR001173">
    <property type="entry name" value="Glyco_trans_2-like"/>
</dbReference>
<dbReference type="GO" id="GO:0016757">
    <property type="term" value="F:glycosyltransferase activity"/>
    <property type="evidence" value="ECO:0007669"/>
    <property type="project" value="UniProtKB-KW"/>
</dbReference>
<reference evidence="6 8" key="1">
    <citation type="submission" date="2023-07" db="EMBL/GenBank/DDBJ databases">
        <authorList>
            <person name="Peeters C."/>
        </authorList>
    </citation>
    <scope>NUCLEOTIDE SEQUENCE</scope>
    <source>
        <strain evidence="5 8">LMG 18095</strain>
        <strain evidence="6">R-77560</strain>
    </source>
</reference>
<sequence length="280" mass="31812">MMITANPRPFSVLMSLYARESPAALEVALASLTQQTLQPDETVIVLDGPVRKDHLDILQRYESALAMKIVPLDKNVGLARALAAGLEQCRHEWIARFDTDDWSHPERFARQHAFLDAHPTVGLLGSWIGEFEANPTLITRVRSVPLTHEAIVRYARRRNPFNHMTVMYQRSAVLAVGGYRDLPWMEDYWLWVRMLHAGVEAANQSDLLVHARAGLEMIGRRGGAAYVRSEWMAQRQFCLYGFISPLTAITNFLLRAIPRLLPTAIRNRLYAKALRTKIKA</sequence>
<evidence type="ECO:0000256" key="3">
    <source>
        <dbReference type="ARBA" id="ARBA00022679"/>
    </source>
</evidence>
<dbReference type="EMBL" id="CATZAR010000004">
    <property type="protein sequence ID" value="CAJ0792010.1"/>
    <property type="molecule type" value="Genomic_DNA"/>
</dbReference>
<comment type="similarity">
    <text evidence="1">Belongs to the glycosyltransferase 2 family.</text>
</comment>
<protein>
    <submittedName>
        <fullName evidence="6">UDP-Gal:alpha-D-GlcNAc-diphosphoundecaprenol beta-1,3-galactosyltransferase</fullName>
        <ecNumber evidence="6">2.4.1.303</ecNumber>
    </submittedName>
</protein>
<comment type="caution">
    <text evidence="6">The sequence shown here is derived from an EMBL/GenBank/DDBJ whole genome shotgun (WGS) entry which is preliminary data.</text>
</comment>
<evidence type="ECO:0000313" key="5">
    <source>
        <dbReference type="EMBL" id="CAJ0792010.1"/>
    </source>
</evidence>
<gene>
    <name evidence="6" type="primary">wbbD</name>
    <name evidence="5" type="ORF">LMG18095_02257</name>
    <name evidence="6" type="ORF">R77560_04709</name>
</gene>
<dbReference type="RefSeq" id="WP_012435030.1">
    <property type="nucleotide sequence ID" value="NZ_CATWDO010000020.1"/>
</dbReference>
<accession>A0AAD2BUS9</accession>